<organism evidence="2 3">
    <name type="scientific">Brevundimonas subvibrioides</name>
    <dbReference type="NCBI Taxonomy" id="74313"/>
    <lineage>
        <taxon>Bacteria</taxon>
        <taxon>Pseudomonadati</taxon>
        <taxon>Pseudomonadota</taxon>
        <taxon>Alphaproteobacteria</taxon>
        <taxon>Caulobacterales</taxon>
        <taxon>Caulobacteraceae</taxon>
        <taxon>Brevundimonas</taxon>
    </lineage>
</organism>
<keyword evidence="1" id="KW-0732">Signal</keyword>
<sequence length="110" mass="12189">MLRIKAMRTLVLASIALMASVSVTHAQDYRIRFGDLDLSTAEGVASFDARLLRQARGACTVTGSRLPNSRCLRAFHEEALALLSERQRQDYARVRGETVSARTVTPPRSQ</sequence>
<feature type="signal peptide" evidence="1">
    <location>
        <begin position="1"/>
        <end position="26"/>
    </location>
</feature>
<dbReference type="NCBIfam" id="TIGR04433">
    <property type="entry name" value="UrcA_uranyl"/>
    <property type="match status" value="1"/>
</dbReference>
<proteinExistence type="predicted"/>
<reference evidence="2 3" key="1">
    <citation type="submission" date="2017-03" db="EMBL/GenBank/DDBJ databases">
        <title>Lifting the veil on microbial sulfur biogeochemistry in mining wastewaters.</title>
        <authorList>
            <person name="Kantor R.S."/>
            <person name="Colenbrander Nelson T."/>
            <person name="Marshall S."/>
            <person name="Bennett D."/>
            <person name="Apte S."/>
            <person name="Camacho D."/>
            <person name="Thomas B.C."/>
            <person name="Warren L.A."/>
            <person name="Banfield J.F."/>
        </authorList>
    </citation>
    <scope>NUCLEOTIDE SEQUENCE [LARGE SCALE GENOMIC DNA]</scope>
    <source>
        <strain evidence="2">32-69-9</strain>
    </source>
</reference>
<evidence type="ECO:0000313" key="3">
    <source>
        <dbReference type="Proteomes" id="UP000215595"/>
    </source>
</evidence>
<evidence type="ECO:0000313" key="2">
    <source>
        <dbReference type="EMBL" id="OYX32340.1"/>
    </source>
</evidence>
<dbReference type="EMBL" id="NCEB01000023">
    <property type="protein sequence ID" value="OYX32340.1"/>
    <property type="molecule type" value="Genomic_DNA"/>
</dbReference>
<feature type="chain" id="PRO_5012469067" description="UrcA family protein" evidence="1">
    <location>
        <begin position="27"/>
        <end position="110"/>
    </location>
</feature>
<protein>
    <recommendedName>
        <fullName evidence="4">UrcA family protein</fullName>
    </recommendedName>
</protein>
<dbReference type="InterPro" id="IPR030972">
    <property type="entry name" value="UrcA_uranyl"/>
</dbReference>
<evidence type="ECO:0000256" key="1">
    <source>
        <dbReference type="SAM" id="SignalP"/>
    </source>
</evidence>
<gene>
    <name evidence="2" type="ORF">B7Z01_11270</name>
</gene>
<comment type="caution">
    <text evidence="2">The sequence shown here is derived from an EMBL/GenBank/DDBJ whole genome shotgun (WGS) entry which is preliminary data.</text>
</comment>
<evidence type="ECO:0008006" key="4">
    <source>
        <dbReference type="Google" id="ProtNLM"/>
    </source>
</evidence>
<accession>A0A258FID0</accession>
<name>A0A258FID0_9CAUL</name>
<dbReference type="AlphaFoldDB" id="A0A258FID0"/>
<dbReference type="Proteomes" id="UP000215595">
    <property type="component" value="Unassembled WGS sequence"/>
</dbReference>